<feature type="transmembrane region" description="Helical" evidence="7">
    <location>
        <begin position="62"/>
        <end position="83"/>
    </location>
</feature>
<evidence type="ECO:0000313" key="9">
    <source>
        <dbReference type="EMBL" id="KAL2815042.1"/>
    </source>
</evidence>
<evidence type="ECO:0000256" key="3">
    <source>
        <dbReference type="ARBA" id="ARBA00022692"/>
    </source>
</evidence>
<evidence type="ECO:0000259" key="8">
    <source>
        <dbReference type="PROSITE" id="PS50850"/>
    </source>
</evidence>
<dbReference type="Gene3D" id="1.20.1250.20">
    <property type="entry name" value="MFS general substrate transporter like domains"/>
    <property type="match status" value="1"/>
</dbReference>
<evidence type="ECO:0000313" key="10">
    <source>
        <dbReference type="Proteomes" id="UP001610335"/>
    </source>
</evidence>
<dbReference type="InterPro" id="IPR036259">
    <property type="entry name" value="MFS_trans_sf"/>
</dbReference>
<dbReference type="Pfam" id="PF07690">
    <property type="entry name" value="MFS_1"/>
    <property type="match status" value="1"/>
</dbReference>
<evidence type="ECO:0000256" key="7">
    <source>
        <dbReference type="SAM" id="Phobius"/>
    </source>
</evidence>
<feature type="transmembrane region" description="Helical" evidence="7">
    <location>
        <begin position="267"/>
        <end position="287"/>
    </location>
</feature>
<feature type="transmembrane region" description="Helical" evidence="7">
    <location>
        <begin position="153"/>
        <end position="171"/>
    </location>
</feature>
<feature type="domain" description="Major facilitator superfamily (MFS) profile" evidence="8">
    <location>
        <begin position="29"/>
        <end position="482"/>
    </location>
</feature>
<feature type="transmembrane region" description="Helical" evidence="7">
    <location>
        <begin position="299"/>
        <end position="320"/>
    </location>
</feature>
<feature type="transmembrane region" description="Helical" evidence="7">
    <location>
        <begin position="95"/>
        <end position="112"/>
    </location>
</feature>
<dbReference type="InterPro" id="IPR020846">
    <property type="entry name" value="MFS_dom"/>
</dbReference>
<feature type="transmembrane region" description="Helical" evidence="7">
    <location>
        <begin position="359"/>
        <end position="376"/>
    </location>
</feature>
<feature type="transmembrane region" description="Helical" evidence="7">
    <location>
        <begin position="28"/>
        <end position="50"/>
    </location>
</feature>
<comment type="subcellular location">
    <subcellularLocation>
        <location evidence="1">Membrane</location>
        <topology evidence="1">Multi-pass membrane protein</topology>
    </subcellularLocation>
</comment>
<dbReference type="PANTHER" id="PTHR23502:SF51">
    <property type="entry name" value="QUINIDINE RESISTANCE PROTEIN 1-RELATED"/>
    <property type="match status" value="1"/>
</dbReference>
<dbReference type="PANTHER" id="PTHR23502">
    <property type="entry name" value="MAJOR FACILITATOR SUPERFAMILY"/>
    <property type="match status" value="1"/>
</dbReference>
<evidence type="ECO:0000256" key="4">
    <source>
        <dbReference type="ARBA" id="ARBA00022989"/>
    </source>
</evidence>
<dbReference type="PROSITE" id="PS50850">
    <property type="entry name" value="MFS"/>
    <property type="match status" value="1"/>
</dbReference>
<dbReference type="SUPFAM" id="SSF103473">
    <property type="entry name" value="MFS general substrate transporter"/>
    <property type="match status" value="1"/>
</dbReference>
<feature type="transmembrane region" description="Helical" evidence="7">
    <location>
        <begin position="423"/>
        <end position="444"/>
    </location>
</feature>
<keyword evidence="10" id="KW-1185">Reference proteome</keyword>
<comment type="caution">
    <text evidence="9">The sequence shown here is derived from an EMBL/GenBank/DDBJ whole genome shotgun (WGS) entry which is preliminary data.</text>
</comment>
<dbReference type="EMBL" id="JBFXLS010000117">
    <property type="protein sequence ID" value="KAL2815042.1"/>
    <property type="molecule type" value="Genomic_DNA"/>
</dbReference>
<name>A0ABR4HI04_9EURO</name>
<feature type="compositionally biased region" description="Low complexity" evidence="6">
    <location>
        <begin position="492"/>
        <end position="501"/>
    </location>
</feature>
<reference evidence="9 10" key="1">
    <citation type="submission" date="2024-07" db="EMBL/GenBank/DDBJ databases">
        <title>Section-level genome sequencing and comparative genomics of Aspergillus sections Usti and Cavernicolus.</title>
        <authorList>
            <consortium name="Lawrence Berkeley National Laboratory"/>
            <person name="Nybo J.L."/>
            <person name="Vesth T.C."/>
            <person name="Theobald S."/>
            <person name="Frisvad J.C."/>
            <person name="Larsen T.O."/>
            <person name="Kjaerboelling I."/>
            <person name="Rothschild-Mancinelli K."/>
            <person name="Lyhne E.K."/>
            <person name="Kogle M.E."/>
            <person name="Barry K."/>
            <person name="Clum A."/>
            <person name="Na H."/>
            <person name="Ledsgaard L."/>
            <person name="Lin J."/>
            <person name="Lipzen A."/>
            <person name="Kuo A."/>
            <person name="Riley R."/>
            <person name="Mondo S."/>
            <person name="LaButti K."/>
            <person name="Haridas S."/>
            <person name="Pangalinan J."/>
            <person name="Salamov A.A."/>
            <person name="Simmons B.A."/>
            <person name="Magnuson J.K."/>
            <person name="Chen J."/>
            <person name="Drula E."/>
            <person name="Henrissat B."/>
            <person name="Wiebenga A."/>
            <person name="Lubbers R.J."/>
            <person name="Gomes A.C."/>
            <person name="Makela M.R."/>
            <person name="Stajich J."/>
            <person name="Grigoriev I.V."/>
            <person name="Mortensen U.H."/>
            <person name="De vries R.P."/>
            <person name="Baker S.E."/>
            <person name="Andersen M.R."/>
        </authorList>
    </citation>
    <scope>NUCLEOTIDE SEQUENCE [LARGE SCALE GENOMIC DNA]</scope>
    <source>
        <strain evidence="9 10">CBS 600.67</strain>
    </source>
</reference>
<evidence type="ECO:0000256" key="5">
    <source>
        <dbReference type="ARBA" id="ARBA00023136"/>
    </source>
</evidence>
<dbReference type="Gene3D" id="1.20.1720.10">
    <property type="entry name" value="Multidrug resistance protein D"/>
    <property type="match status" value="1"/>
</dbReference>
<feature type="transmembrane region" description="Helical" evidence="7">
    <location>
        <begin position="388"/>
        <end position="411"/>
    </location>
</feature>
<dbReference type="Proteomes" id="UP001610335">
    <property type="component" value="Unassembled WGS sequence"/>
</dbReference>
<dbReference type="InterPro" id="IPR011701">
    <property type="entry name" value="MFS"/>
</dbReference>
<organism evidence="9 10">
    <name type="scientific">Aspergillus cavernicola</name>
    <dbReference type="NCBI Taxonomy" id="176166"/>
    <lineage>
        <taxon>Eukaryota</taxon>
        <taxon>Fungi</taxon>
        <taxon>Dikarya</taxon>
        <taxon>Ascomycota</taxon>
        <taxon>Pezizomycotina</taxon>
        <taxon>Eurotiomycetes</taxon>
        <taxon>Eurotiomycetidae</taxon>
        <taxon>Eurotiales</taxon>
        <taxon>Aspergillaceae</taxon>
        <taxon>Aspergillus</taxon>
        <taxon>Aspergillus subgen. Nidulantes</taxon>
    </lineage>
</organism>
<feature type="transmembrane region" description="Helical" evidence="7">
    <location>
        <begin position="183"/>
        <end position="202"/>
    </location>
</feature>
<sequence length="501" mass="54799">MDDKVVENGVENRAEPRHSVFSGLEKGIYVYIASLAAFASPVSSSIYYPAMTTLATDLHTSLTNISLTITTYMIFQGISPTIVGGISDRYGRRPMYLLCFIVYVAANIGLALQSQYAALLVLRCVQSAGSSGTTALSNGVVSDVATRQERGSYIGLAALGSSLGPALGPLIGGLLNHFLGWRAIFWFLAIYGGVMFLVYLIFMPETCRNIVGNGSIPPQRWNKPLRAVFQQRKSDKDNADVSRETVVQQKRPGILSSIPIILDKENFLTLFYAGILYAGFYIIITGLPSQLSSTYNYNSIQVGLCYIPIGAGPILIRPFVGRMMDANFRRHARRSGVEINKNVQYNIENFPIERTRLEISLGFVYLSCISIIPYGWVMGMKHPPLPAVLVLLFFMGLSTSAAFQPLSALVIDINPKSSAAASAANNLVRCLLGAGGVAIVNPLFDALGKGWTATLIALVWVLTSSFWWMVIIWGPRWRREKESKNEAKRAAKAAANREPAS</sequence>
<keyword evidence="5 7" id="KW-0472">Membrane</keyword>
<evidence type="ECO:0000256" key="1">
    <source>
        <dbReference type="ARBA" id="ARBA00004141"/>
    </source>
</evidence>
<keyword evidence="4 7" id="KW-1133">Transmembrane helix</keyword>
<evidence type="ECO:0000256" key="2">
    <source>
        <dbReference type="ARBA" id="ARBA00022448"/>
    </source>
</evidence>
<feature type="compositionally biased region" description="Basic and acidic residues" evidence="6">
    <location>
        <begin position="480"/>
        <end position="489"/>
    </location>
</feature>
<gene>
    <name evidence="9" type="ORF">BDW59DRAFT_177777</name>
</gene>
<accession>A0ABR4HI04</accession>
<keyword evidence="3 7" id="KW-0812">Transmembrane</keyword>
<keyword evidence="2" id="KW-0813">Transport</keyword>
<proteinExistence type="predicted"/>
<evidence type="ECO:0000256" key="6">
    <source>
        <dbReference type="SAM" id="MobiDB-lite"/>
    </source>
</evidence>
<protein>
    <submittedName>
        <fullName evidence="9">Major facilitator superfamily domain-containing protein</fullName>
    </submittedName>
</protein>
<feature type="region of interest" description="Disordered" evidence="6">
    <location>
        <begin position="480"/>
        <end position="501"/>
    </location>
</feature>
<feature type="transmembrane region" description="Helical" evidence="7">
    <location>
        <begin position="450"/>
        <end position="474"/>
    </location>
</feature>